<proteinExistence type="predicted"/>
<feature type="chain" id="PRO_5017608547" description="DUF5626 domain-containing protein" evidence="1">
    <location>
        <begin position="26"/>
        <end position="193"/>
    </location>
</feature>
<keyword evidence="4" id="KW-1185">Reference proteome</keyword>
<dbReference type="InterPro" id="IPR040491">
    <property type="entry name" value="DUF5626"/>
</dbReference>
<dbReference type="OrthoDB" id="3010372at2"/>
<dbReference type="AlphaFoldDB" id="A0A3E2THI0"/>
<reference evidence="3 4" key="1">
    <citation type="submission" date="2018-08" db="EMBL/GenBank/DDBJ databases">
        <title>A genome reference for cultivated species of the human gut microbiota.</title>
        <authorList>
            <person name="Zou Y."/>
            <person name="Xue W."/>
            <person name="Luo G."/>
        </authorList>
    </citation>
    <scope>NUCLEOTIDE SEQUENCE [LARGE SCALE GENOMIC DNA]</scope>
    <source>
        <strain evidence="3 4">OF01-3</strain>
    </source>
</reference>
<organism evidence="3 4">
    <name type="scientific">Anaerococcus nagyae</name>
    <dbReference type="NCBI Taxonomy" id="1755241"/>
    <lineage>
        <taxon>Bacteria</taxon>
        <taxon>Bacillati</taxon>
        <taxon>Bacillota</taxon>
        <taxon>Tissierellia</taxon>
        <taxon>Tissierellales</taxon>
        <taxon>Peptoniphilaceae</taxon>
        <taxon>Anaerococcus</taxon>
    </lineage>
</organism>
<dbReference type="Pfam" id="PF18540">
    <property type="entry name" value="DUF5626"/>
    <property type="match status" value="1"/>
</dbReference>
<feature type="domain" description="DUF5626" evidence="2">
    <location>
        <begin position="53"/>
        <end position="190"/>
    </location>
</feature>
<keyword evidence="1" id="KW-0732">Signal</keyword>
<dbReference type="EMBL" id="QVEU01000004">
    <property type="protein sequence ID" value="RGB75885.1"/>
    <property type="molecule type" value="Genomic_DNA"/>
</dbReference>
<evidence type="ECO:0000259" key="2">
    <source>
        <dbReference type="Pfam" id="PF18540"/>
    </source>
</evidence>
<dbReference type="RefSeq" id="WP_117521828.1">
    <property type="nucleotide sequence ID" value="NZ_QVEU01000004.1"/>
</dbReference>
<accession>A0A3E2THI0</accession>
<feature type="signal peptide" evidence="1">
    <location>
        <begin position="1"/>
        <end position="25"/>
    </location>
</feature>
<sequence>MLKKLFSAAITFVLMFSIMALPANAATNDVNNIPVNHNKSIQSNKFEIPTLQLGEKQSHEVVLSNGEIGVITVEKIADFTNDKKDIEGPVLYGWSRWHTRKNVTDGTYKINVVTAAANAGFAVDIRNYRITSAYDPWHFMAISNVSGTLTHDSSKKATYFMNFSMAIPWVGGPSWTGGVQARIEGRNLVTYWD</sequence>
<name>A0A3E2THI0_9FIRM</name>
<evidence type="ECO:0000313" key="4">
    <source>
        <dbReference type="Proteomes" id="UP000261011"/>
    </source>
</evidence>
<dbReference type="Proteomes" id="UP000261011">
    <property type="component" value="Unassembled WGS sequence"/>
</dbReference>
<protein>
    <recommendedName>
        <fullName evidence="2">DUF5626 domain-containing protein</fullName>
    </recommendedName>
</protein>
<dbReference type="Gene3D" id="2.60.40.3860">
    <property type="match status" value="1"/>
</dbReference>
<evidence type="ECO:0000256" key="1">
    <source>
        <dbReference type="SAM" id="SignalP"/>
    </source>
</evidence>
<evidence type="ECO:0000313" key="3">
    <source>
        <dbReference type="EMBL" id="RGB75885.1"/>
    </source>
</evidence>
<gene>
    <name evidence="3" type="ORF">DXA39_06060</name>
</gene>
<comment type="caution">
    <text evidence="3">The sequence shown here is derived from an EMBL/GenBank/DDBJ whole genome shotgun (WGS) entry which is preliminary data.</text>
</comment>